<dbReference type="Gene3D" id="1.10.510.10">
    <property type="entry name" value="Transferase(Phosphotransferase) domain 1"/>
    <property type="match status" value="1"/>
</dbReference>
<feature type="transmembrane region" description="Helical" evidence="8">
    <location>
        <begin position="388"/>
        <end position="408"/>
    </location>
</feature>
<sequence>MIAKANPHYEDETLQELLDEVLPPAQVDVVEKHLANCETCRNRLEQLAGEKPWWEETVNVLSSRTEPHDSQSSERLDASLDASLDWIRPLFDRPSENGIGQIHDYVVDGVIGQGGMGVVLRGTDCDLNRPVAIKVLSPHLAGVGAARERFMREAKAAAAIVHPSIVPIYSVVTTARLPYIVMPLIQGGNLQQRIDREGPLPLDEVLSIGLQIAEGLSAAHRQGVIHRDIKPANILIEEGNGCVLISDFGLARVLDDATITKSGMIAGTPQFMSPEQAKGEAVDARSDVFSLGSVLYTLATGRPPFRAESPLAVLRRISESKPRSILEINERMPDWFDTLVSQLMQIEIRKRTESAEAAAGLLRDALAHVRNPNAQSLPRSLVQNRNRFLTVVTSVVIVAFAALGYWILSGTMPDTPQQKQGFTTDSIPPQRDAQLDVWYDVKATHELNTIQERLNELSEAAYSQ</sequence>
<gene>
    <name evidence="10" type="primary">pknL_2</name>
    <name evidence="10" type="ORF">Q31b_25720</name>
</gene>
<dbReference type="InterPro" id="IPR027383">
    <property type="entry name" value="Znf_put"/>
</dbReference>
<dbReference type="Gene3D" id="3.30.200.20">
    <property type="entry name" value="Phosphorylase Kinase, domain 1"/>
    <property type="match status" value="1"/>
</dbReference>
<keyword evidence="5 10" id="KW-0418">Kinase</keyword>
<dbReference type="CDD" id="cd14014">
    <property type="entry name" value="STKc_PknB_like"/>
    <property type="match status" value="1"/>
</dbReference>
<keyword evidence="8" id="KW-0812">Transmembrane</keyword>
<feature type="domain" description="Protein kinase" evidence="9">
    <location>
        <begin position="105"/>
        <end position="366"/>
    </location>
</feature>
<evidence type="ECO:0000259" key="9">
    <source>
        <dbReference type="PROSITE" id="PS50011"/>
    </source>
</evidence>
<feature type="binding site" evidence="7">
    <location>
        <position position="134"/>
    </location>
    <ligand>
        <name>ATP</name>
        <dbReference type="ChEBI" id="CHEBI:30616"/>
    </ligand>
</feature>
<evidence type="ECO:0000256" key="1">
    <source>
        <dbReference type="ARBA" id="ARBA00012513"/>
    </source>
</evidence>
<dbReference type="InterPro" id="IPR011009">
    <property type="entry name" value="Kinase-like_dom_sf"/>
</dbReference>
<keyword evidence="11" id="KW-1185">Reference proteome</keyword>
<evidence type="ECO:0000256" key="4">
    <source>
        <dbReference type="ARBA" id="ARBA00022741"/>
    </source>
</evidence>
<dbReference type="PROSITE" id="PS00107">
    <property type="entry name" value="PROTEIN_KINASE_ATP"/>
    <property type="match status" value="1"/>
</dbReference>
<protein>
    <recommendedName>
        <fullName evidence="1">non-specific serine/threonine protein kinase</fullName>
        <ecNumber evidence="1">2.7.11.1</ecNumber>
    </recommendedName>
</protein>
<dbReference type="EC" id="2.7.11.1" evidence="1"/>
<keyword evidence="6 7" id="KW-0067">ATP-binding</keyword>
<dbReference type="GO" id="GO:0005524">
    <property type="term" value="F:ATP binding"/>
    <property type="evidence" value="ECO:0007669"/>
    <property type="project" value="UniProtKB-UniRule"/>
</dbReference>
<evidence type="ECO:0000256" key="3">
    <source>
        <dbReference type="ARBA" id="ARBA00022679"/>
    </source>
</evidence>
<dbReference type="OrthoDB" id="6111975at2"/>
<dbReference type="Gene3D" id="1.10.10.1320">
    <property type="entry name" value="Anti-sigma factor, zinc-finger domain"/>
    <property type="match status" value="1"/>
</dbReference>
<evidence type="ECO:0000256" key="5">
    <source>
        <dbReference type="ARBA" id="ARBA00022777"/>
    </source>
</evidence>
<dbReference type="InterPro" id="IPR000719">
    <property type="entry name" value="Prot_kinase_dom"/>
</dbReference>
<keyword evidence="8" id="KW-0472">Membrane</keyword>
<organism evidence="10 11">
    <name type="scientific">Novipirellula aureliae</name>
    <dbReference type="NCBI Taxonomy" id="2527966"/>
    <lineage>
        <taxon>Bacteria</taxon>
        <taxon>Pseudomonadati</taxon>
        <taxon>Planctomycetota</taxon>
        <taxon>Planctomycetia</taxon>
        <taxon>Pirellulales</taxon>
        <taxon>Pirellulaceae</taxon>
        <taxon>Novipirellula</taxon>
    </lineage>
</organism>
<comment type="caution">
    <text evidence="10">The sequence shown here is derived from an EMBL/GenBank/DDBJ whole genome shotgun (WGS) entry which is preliminary data.</text>
</comment>
<dbReference type="Pfam" id="PF13490">
    <property type="entry name" value="zf-HC2"/>
    <property type="match status" value="1"/>
</dbReference>
<dbReference type="EMBL" id="SJPY01000003">
    <property type="protein sequence ID" value="TWU43531.1"/>
    <property type="molecule type" value="Genomic_DNA"/>
</dbReference>
<proteinExistence type="predicted"/>
<keyword evidence="3 10" id="KW-0808">Transferase</keyword>
<dbReference type="PROSITE" id="PS50011">
    <property type="entry name" value="PROTEIN_KINASE_DOM"/>
    <property type="match status" value="1"/>
</dbReference>
<dbReference type="GO" id="GO:0004674">
    <property type="term" value="F:protein serine/threonine kinase activity"/>
    <property type="evidence" value="ECO:0007669"/>
    <property type="project" value="UniProtKB-KW"/>
</dbReference>
<dbReference type="InterPro" id="IPR008271">
    <property type="entry name" value="Ser/Thr_kinase_AS"/>
</dbReference>
<evidence type="ECO:0000256" key="8">
    <source>
        <dbReference type="SAM" id="Phobius"/>
    </source>
</evidence>
<dbReference type="RefSeq" id="WP_146599939.1">
    <property type="nucleotide sequence ID" value="NZ_SJPY01000003.1"/>
</dbReference>
<reference evidence="10 11" key="1">
    <citation type="submission" date="2019-02" db="EMBL/GenBank/DDBJ databases">
        <title>Deep-cultivation of Planctomycetes and their phenomic and genomic characterization uncovers novel biology.</title>
        <authorList>
            <person name="Wiegand S."/>
            <person name="Jogler M."/>
            <person name="Boedeker C."/>
            <person name="Pinto D."/>
            <person name="Vollmers J."/>
            <person name="Rivas-Marin E."/>
            <person name="Kohn T."/>
            <person name="Peeters S.H."/>
            <person name="Heuer A."/>
            <person name="Rast P."/>
            <person name="Oberbeckmann S."/>
            <person name="Bunk B."/>
            <person name="Jeske O."/>
            <person name="Meyerdierks A."/>
            <person name="Storesund J.E."/>
            <person name="Kallscheuer N."/>
            <person name="Luecker S."/>
            <person name="Lage O.M."/>
            <person name="Pohl T."/>
            <person name="Merkel B.J."/>
            <person name="Hornburger P."/>
            <person name="Mueller R.-W."/>
            <person name="Bruemmer F."/>
            <person name="Labrenz M."/>
            <person name="Spormann A.M."/>
            <person name="Op Den Camp H."/>
            <person name="Overmann J."/>
            <person name="Amann R."/>
            <person name="Jetten M.S.M."/>
            <person name="Mascher T."/>
            <person name="Medema M.H."/>
            <person name="Devos D.P."/>
            <person name="Kaster A.-K."/>
            <person name="Ovreas L."/>
            <person name="Rohde M."/>
            <person name="Galperin M.Y."/>
            <person name="Jogler C."/>
        </authorList>
    </citation>
    <scope>NUCLEOTIDE SEQUENCE [LARGE SCALE GENOMIC DNA]</scope>
    <source>
        <strain evidence="10 11">Q31b</strain>
    </source>
</reference>
<dbReference type="PANTHER" id="PTHR43289:SF6">
    <property type="entry name" value="SERINE_THREONINE-PROTEIN KINASE NEKL-3"/>
    <property type="match status" value="1"/>
</dbReference>
<accession>A0A5C6E791</accession>
<name>A0A5C6E791_9BACT</name>
<dbReference type="PROSITE" id="PS00108">
    <property type="entry name" value="PROTEIN_KINASE_ST"/>
    <property type="match status" value="1"/>
</dbReference>
<dbReference type="SMART" id="SM00220">
    <property type="entry name" value="S_TKc"/>
    <property type="match status" value="1"/>
</dbReference>
<keyword evidence="8" id="KW-1133">Transmembrane helix</keyword>
<dbReference type="FunFam" id="1.10.510.10:FF:000021">
    <property type="entry name" value="Serine/threonine protein kinase"/>
    <property type="match status" value="1"/>
</dbReference>
<dbReference type="Pfam" id="PF00069">
    <property type="entry name" value="Pkinase"/>
    <property type="match status" value="1"/>
</dbReference>
<dbReference type="InterPro" id="IPR041916">
    <property type="entry name" value="Anti_sigma_zinc_sf"/>
</dbReference>
<evidence type="ECO:0000256" key="6">
    <source>
        <dbReference type="ARBA" id="ARBA00022840"/>
    </source>
</evidence>
<dbReference type="AlphaFoldDB" id="A0A5C6E791"/>
<keyword evidence="2" id="KW-0723">Serine/threonine-protein kinase</keyword>
<evidence type="ECO:0000313" key="11">
    <source>
        <dbReference type="Proteomes" id="UP000315471"/>
    </source>
</evidence>
<evidence type="ECO:0000256" key="2">
    <source>
        <dbReference type="ARBA" id="ARBA00022527"/>
    </source>
</evidence>
<evidence type="ECO:0000256" key="7">
    <source>
        <dbReference type="PROSITE-ProRule" id="PRU10141"/>
    </source>
</evidence>
<evidence type="ECO:0000313" key="10">
    <source>
        <dbReference type="EMBL" id="TWU43531.1"/>
    </source>
</evidence>
<dbReference type="PANTHER" id="PTHR43289">
    <property type="entry name" value="MITOGEN-ACTIVATED PROTEIN KINASE KINASE KINASE 20-RELATED"/>
    <property type="match status" value="1"/>
</dbReference>
<dbReference type="SUPFAM" id="SSF56112">
    <property type="entry name" value="Protein kinase-like (PK-like)"/>
    <property type="match status" value="1"/>
</dbReference>
<dbReference type="Proteomes" id="UP000315471">
    <property type="component" value="Unassembled WGS sequence"/>
</dbReference>
<dbReference type="InterPro" id="IPR017441">
    <property type="entry name" value="Protein_kinase_ATP_BS"/>
</dbReference>
<keyword evidence="4 7" id="KW-0547">Nucleotide-binding</keyword>